<dbReference type="Proteomes" id="UP000656804">
    <property type="component" value="Unassembled WGS sequence"/>
</dbReference>
<gene>
    <name evidence="3" type="ORF">ISG29_08005</name>
</gene>
<comment type="caution">
    <text evidence="3">The sequence shown here is derived from an EMBL/GenBank/DDBJ whole genome shotgun (WGS) entry which is preliminary data.</text>
</comment>
<evidence type="ECO:0000313" key="3">
    <source>
        <dbReference type="EMBL" id="MBF4161631.1"/>
    </source>
</evidence>
<dbReference type="RefSeq" id="WP_194502905.1">
    <property type="nucleotide sequence ID" value="NZ_JADIVZ010000003.1"/>
</dbReference>
<sequence length="287" mass="29994">MSQHTVDLSGQTYVVTGANSGLGLETARKIAAGGGHVVLAVRDVAKGEQAAARVEGSTEVLRLDLSDLSSVRAFAEAWDRPIAGLVNNAGIMMVAEGRTVDGFERQIGTNHFGHFALTNLLLPHVTGRVVTVSSALHRGPQLDFDDLELSHSYHPTRAYQSSKLANLLFTAGLTSRLAAAGSAVTAHAAHPGYSATNLQSHHANPLVAKVMTVGNKLIATSPEFGARPTFHALTADVPAGSFVGPTKLGGMRGAPGVVTPTAQARDAEAAERLWAISEERTGATWPL</sequence>
<dbReference type="GO" id="GO:0016491">
    <property type="term" value="F:oxidoreductase activity"/>
    <property type="evidence" value="ECO:0007669"/>
    <property type="project" value="UniProtKB-KW"/>
</dbReference>
<accession>A0A930Y753</accession>
<dbReference type="PANTHER" id="PTHR43157">
    <property type="entry name" value="PHOSPHATIDYLINOSITOL-GLYCAN BIOSYNTHESIS CLASS F PROTEIN-RELATED"/>
    <property type="match status" value="1"/>
</dbReference>
<comment type="similarity">
    <text evidence="2">Belongs to the short-chain dehydrogenases/reductases (SDR) family.</text>
</comment>
<dbReference type="PANTHER" id="PTHR43157:SF31">
    <property type="entry name" value="PHOSPHATIDYLINOSITOL-GLYCAN BIOSYNTHESIS CLASS F PROTEIN"/>
    <property type="match status" value="1"/>
</dbReference>
<dbReference type="SUPFAM" id="SSF51735">
    <property type="entry name" value="NAD(P)-binding Rossmann-fold domains"/>
    <property type="match status" value="1"/>
</dbReference>
<dbReference type="AlphaFoldDB" id="A0A930Y753"/>
<evidence type="ECO:0000256" key="2">
    <source>
        <dbReference type="RuleBase" id="RU000363"/>
    </source>
</evidence>
<dbReference type="Pfam" id="PF00106">
    <property type="entry name" value="adh_short"/>
    <property type="match status" value="1"/>
</dbReference>
<protein>
    <submittedName>
        <fullName evidence="3">SDR family NAD(P)-dependent oxidoreductase</fullName>
    </submittedName>
</protein>
<dbReference type="PRINTS" id="PR00080">
    <property type="entry name" value="SDRFAMILY"/>
</dbReference>
<reference evidence="3" key="1">
    <citation type="submission" date="2020-11" db="EMBL/GenBank/DDBJ databases">
        <title>Nocardioides sp. CBS4Y-1, whole genome shotgun sequence.</title>
        <authorList>
            <person name="Tuo L."/>
        </authorList>
    </citation>
    <scope>NUCLEOTIDE SEQUENCE</scope>
    <source>
        <strain evidence="3">CBS4Y-1</strain>
    </source>
</reference>
<proteinExistence type="inferred from homology"/>
<keyword evidence="1" id="KW-0560">Oxidoreductase</keyword>
<evidence type="ECO:0000313" key="4">
    <source>
        <dbReference type="Proteomes" id="UP000656804"/>
    </source>
</evidence>
<organism evidence="3 4">
    <name type="scientific">Nocardioides acrostichi</name>
    <dbReference type="NCBI Taxonomy" id="2784339"/>
    <lineage>
        <taxon>Bacteria</taxon>
        <taxon>Bacillati</taxon>
        <taxon>Actinomycetota</taxon>
        <taxon>Actinomycetes</taxon>
        <taxon>Propionibacteriales</taxon>
        <taxon>Nocardioidaceae</taxon>
        <taxon>Nocardioides</taxon>
    </lineage>
</organism>
<dbReference type="PRINTS" id="PR00081">
    <property type="entry name" value="GDHRDH"/>
</dbReference>
<dbReference type="InterPro" id="IPR036291">
    <property type="entry name" value="NAD(P)-bd_dom_sf"/>
</dbReference>
<keyword evidence="4" id="KW-1185">Reference proteome</keyword>
<dbReference type="NCBIfam" id="NF004846">
    <property type="entry name" value="PRK06197.1"/>
    <property type="match status" value="1"/>
</dbReference>
<name>A0A930Y753_9ACTN</name>
<dbReference type="EMBL" id="JADIVZ010000003">
    <property type="protein sequence ID" value="MBF4161631.1"/>
    <property type="molecule type" value="Genomic_DNA"/>
</dbReference>
<dbReference type="InterPro" id="IPR002347">
    <property type="entry name" value="SDR_fam"/>
</dbReference>
<dbReference type="Gene3D" id="3.40.50.720">
    <property type="entry name" value="NAD(P)-binding Rossmann-like Domain"/>
    <property type="match status" value="1"/>
</dbReference>
<evidence type="ECO:0000256" key="1">
    <source>
        <dbReference type="ARBA" id="ARBA00023002"/>
    </source>
</evidence>